<dbReference type="OMA" id="GKAMSAW"/>
<proteinExistence type="inferred from homology"/>
<dbReference type="OrthoDB" id="5296287at2759"/>
<dbReference type="SUPFAM" id="SSF103473">
    <property type="entry name" value="MFS general substrate transporter"/>
    <property type="match status" value="1"/>
</dbReference>
<dbReference type="PANTHER" id="PTHR23502">
    <property type="entry name" value="MAJOR FACILITATOR SUPERFAMILY"/>
    <property type="match status" value="1"/>
</dbReference>
<organism evidence="9 10">
    <name type="scientific">Eutypa lata (strain UCR-EL1)</name>
    <name type="common">Grapevine dieback disease fungus</name>
    <name type="synonym">Eutypa armeniacae</name>
    <dbReference type="NCBI Taxonomy" id="1287681"/>
    <lineage>
        <taxon>Eukaryota</taxon>
        <taxon>Fungi</taxon>
        <taxon>Dikarya</taxon>
        <taxon>Ascomycota</taxon>
        <taxon>Pezizomycotina</taxon>
        <taxon>Sordariomycetes</taxon>
        <taxon>Xylariomycetidae</taxon>
        <taxon>Xylariales</taxon>
        <taxon>Diatrypaceae</taxon>
        <taxon>Eutypa</taxon>
    </lineage>
</organism>
<sequence>MAKQTTPQPGPSTADVNALAEKRPGTEDGTLVPEETGSDEEADLEAAPVKEEATPETDPNVVDWDGPNDPENPMNWSEKKKWLNIATLSILTLVTPLGSSMFAPGVPAIMRQFNESSGTTATFLVSIYILGFAFGPLLVAPLSEIYGRRPLYFYGNILFVIFTICTAVSNSIGMLLAFRFLMGLSGAVPITIGSGSIADMMPVEKRGRAMSAWSLGPLLGPCVGPLAGGYLIRAVGWRWVYWLIAIMGGVCIPVSFIWLRESFAPVILEAKTNKLRKETGNPDLYSKLAGRASPKEQFKLAILRPLKLLLITPIVTLMSIYVAITYGILYLLLTTFSFVYADQYGFDEGSSGLTFLPAGLGMLIGVMVFGVLTDKMVKWNKEKGLVHKPEVRISPFITIPSGSALPAGLFIYGWTTQNGVHWIVPMLGVLIFSFGLMGVMFCVQNYLLDTYPRYAASVTAAMAVLRSLLGALLPLGGLEMYNALGLGWGNTLLGFIALGLIPIPLAFFVFGERIRGRFNPKL</sequence>
<evidence type="ECO:0000256" key="3">
    <source>
        <dbReference type="ARBA" id="ARBA00022692"/>
    </source>
</evidence>
<evidence type="ECO:0000256" key="6">
    <source>
        <dbReference type="SAM" id="MobiDB-lite"/>
    </source>
</evidence>
<dbReference type="FunFam" id="1.20.1250.20:FF:000011">
    <property type="entry name" value="MFS multidrug transporter, putative"/>
    <property type="match status" value="1"/>
</dbReference>
<dbReference type="GO" id="GO:0042908">
    <property type="term" value="P:xenobiotic transport"/>
    <property type="evidence" value="ECO:0007669"/>
    <property type="project" value="UniProtKB-ARBA"/>
</dbReference>
<reference evidence="10" key="1">
    <citation type="journal article" date="2013" name="Genome Announc.">
        <title>Draft genome sequence of the grapevine dieback fungus Eutypa lata UCR-EL1.</title>
        <authorList>
            <person name="Blanco-Ulate B."/>
            <person name="Rolshausen P.E."/>
            <person name="Cantu D."/>
        </authorList>
    </citation>
    <scope>NUCLEOTIDE SEQUENCE [LARGE SCALE GENOMIC DNA]</scope>
    <source>
        <strain evidence="10">UCR-EL1</strain>
    </source>
</reference>
<gene>
    <name evidence="9" type="ORF">UCREL1_7229</name>
</gene>
<evidence type="ECO:0000256" key="5">
    <source>
        <dbReference type="ARBA" id="ARBA00023136"/>
    </source>
</evidence>
<feature type="transmembrane region" description="Helical" evidence="7">
    <location>
        <begin position="82"/>
        <end position="101"/>
    </location>
</feature>
<dbReference type="HOGENOM" id="CLU_008455_1_1_1"/>
<feature type="domain" description="Major facilitator superfamily (MFS) profile" evidence="8">
    <location>
        <begin position="84"/>
        <end position="514"/>
    </location>
</feature>
<keyword evidence="5 7" id="KW-0472">Membrane</keyword>
<feature type="transmembrane region" description="Helical" evidence="7">
    <location>
        <begin position="121"/>
        <end position="139"/>
    </location>
</feature>
<evidence type="ECO:0000256" key="4">
    <source>
        <dbReference type="ARBA" id="ARBA00022989"/>
    </source>
</evidence>
<feature type="transmembrane region" description="Helical" evidence="7">
    <location>
        <begin position="239"/>
        <end position="259"/>
    </location>
</feature>
<accession>M7SHK7</accession>
<feature type="transmembrane region" description="Helical" evidence="7">
    <location>
        <begin position="210"/>
        <end position="233"/>
    </location>
</feature>
<keyword evidence="10" id="KW-1185">Reference proteome</keyword>
<keyword evidence="4 7" id="KW-1133">Transmembrane helix</keyword>
<name>M7SHK7_EUTLA</name>
<dbReference type="InterPro" id="IPR011701">
    <property type="entry name" value="MFS"/>
</dbReference>
<dbReference type="KEGG" id="ela:UCREL1_7229"/>
<dbReference type="AlphaFoldDB" id="M7SHK7"/>
<dbReference type="Pfam" id="PF07690">
    <property type="entry name" value="MFS_1"/>
    <property type="match status" value="1"/>
</dbReference>
<evidence type="ECO:0000256" key="7">
    <source>
        <dbReference type="SAM" id="Phobius"/>
    </source>
</evidence>
<dbReference type="InterPro" id="IPR020846">
    <property type="entry name" value="MFS_dom"/>
</dbReference>
<comment type="similarity">
    <text evidence="2">Belongs to the major facilitator superfamily.</text>
</comment>
<comment type="subcellular location">
    <subcellularLocation>
        <location evidence="1">Membrane</location>
        <topology evidence="1">Multi-pass membrane protein</topology>
    </subcellularLocation>
</comment>
<feature type="transmembrane region" description="Helical" evidence="7">
    <location>
        <begin position="353"/>
        <end position="372"/>
    </location>
</feature>
<feature type="transmembrane region" description="Helical" evidence="7">
    <location>
        <begin position="308"/>
        <end position="333"/>
    </location>
</feature>
<dbReference type="GO" id="GO:0022857">
    <property type="term" value="F:transmembrane transporter activity"/>
    <property type="evidence" value="ECO:0007669"/>
    <property type="project" value="InterPro"/>
</dbReference>
<feature type="transmembrane region" description="Helical" evidence="7">
    <location>
        <begin position="393"/>
        <end position="414"/>
    </location>
</feature>
<dbReference type="CDD" id="cd17323">
    <property type="entry name" value="MFS_Tpo1_MDR_like"/>
    <property type="match status" value="1"/>
</dbReference>
<evidence type="ECO:0000259" key="8">
    <source>
        <dbReference type="PROSITE" id="PS50850"/>
    </source>
</evidence>
<dbReference type="eggNOG" id="KOG0255">
    <property type="taxonomic scope" value="Eukaryota"/>
</dbReference>
<dbReference type="GO" id="GO:0140115">
    <property type="term" value="P:export across plasma membrane"/>
    <property type="evidence" value="ECO:0007669"/>
    <property type="project" value="UniProtKB-ARBA"/>
</dbReference>
<evidence type="ECO:0000313" key="10">
    <source>
        <dbReference type="Proteomes" id="UP000012174"/>
    </source>
</evidence>
<feature type="transmembrane region" description="Helical" evidence="7">
    <location>
        <begin position="178"/>
        <end position="198"/>
    </location>
</feature>
<dbReference type="PROSITE" id="PS50850">
    <property type="entry name" value="MFS"/>
    <property type="match status" value="1"/>
</dbReference>
<dbReference type="PROSITE" id="PS00216">
    <property type="entry name" value="SUGAR_TRANSPORT_1"/>
    <property type="match status" value="1"/>
</dbReference>
<evidence type="ECO:0000256" key="2">
    <source>
        <dbReference type="ARBA" id="ARBA00008335"/>
    </source>
</evidence>
<dbReference type="PANTHER" id="PTHR23502:SF68">
    <property type="entry name" value="MULTIDRUG TRANSPORTER, PUTATIVE (AFU_ORTHOLOGUE AFUA_3G01120)-RELATED"/>
    <property type="match status" value="1"/>
</dbReference>
<dbReference type="InterPro" id="IPR036259">
    <property type="entry name" value="MFS_trans_sf"/>
</dbReference>
<keyword evidence="3 7" id="KW-0812">Transmembrane</keyword>
<evidence type="ECO:0000313" key="9">
    <source>
        <dbReference type="EMBL" id="EMR65794.1"/>
    </source>
</evidence>
<feature type="transmembrane region" description="Helical" evidence="7">
    <location>
        <begin position="420"/>
        <end position="442"/>
    </location>
</feature>
<feature type="transmembrane region" description="Helical" evidence="7">
    <location>
        <begin position="492"/>
        <end position="511"/>
    </location>
</feature>
<protein>
    <submittedName>
        <fullName evidence="9">Putative major facilitator superfamily protein</fullName>
    </submittedName>
</protein>
<feature type="transmembrane region" description="Helical" evidence="7">
    <location>
        <begin position="454"/>
        <end position="472"/>
    </location>
</feature>
<dbReference type="EMBL" id="KB706790">
    <property type="protein sequence ID" value="EMR65794.1"/>
    <property type="molecule type" value="Genomic_DNA"/>
</dbReference>
<evidence type="ECO:0000256" key="1">
    <source>
        <dbReference type="ARBA" id="ARBA00004141"/>
    </source>
</evidence>
<feature type="transmembrane region" description="Helical" evidence="7">
    <location>
        <begin position="151"/>
        <end position="172"/>
    </location>
</feature>
<dbReference type="GO" id="GO:0016020">
    <property type="term" value="C:membrane"/>
    <property type="evidence" value="ECO:0007669"/>
    <property type="project" value="UniProtKB-SubCell"/>
</dbReference>
<feature type="region of interest" description="Disordered" evidence="6">
    <location>
        <begin position="1"/>
        <end position="70"/>
    </location>
</feature>
<dbReference type="Gene3D" id="1.20.1250.20">
    <property type="entry name" value="MFS general substrate transporter like domains"/>
    <property type="match status" value="1"/>
</dbReference>
<dbReference type="Proteomes" id="UP000012174">
    <property type="component" value="Unassembled WGS sequence"/>
</dbReference>
<dbReference type="InterPro" id="IPR005829">
    <property type="entry name" value="Sugar_transporter_CS"/>
</dbReference>